<evidence type="ECO:0000313" key="2">
    <source>
        <dbReference type="Proteomes" id="UP000822688"/>
    </source>
</evidence>
<proteinExistence type="predicted"/>
<reference evidence="1" key="1">
    <citation type="submission" date="2020-06" db="EMBL/GenBank/DDBJ databases">
        <title>WGS assembly of Ceratodon purpureus strain R40.</title>
        <authorList>
            <person name="Carey S.B."/>
            <person name="Jenkins J."/>
            <person name="Shu S."/>
            <person name="Lovell J.T."/>
            <person name="Sreedasyam A."/>
            <person name="Maumus F."/>
            <person name="Tiley G.P."/>
            <person name="Fernandez-Pozo N."/>
            <person name="Barry K."/>
            <person name="Chen C."/>
            <person name="Wang M."/>
            <person name="Lipzen A."/>
            <person name="Daum C."/>
            <person name="Saski C.A."/>
            <person name="Payton A.C."/>
            <person name="Mcbreen J.C."/>
            <person name="Conrad R.E."/>
            <person name="Kollar L.M."/>
            <person name="Olsson S."/>
            <person name="Huttunen S."/>
            <person name="Landis J.B."/>
            <person name="Wickett N.J."/>
            <person name="Johnson M.G."/>
            <person name="Rensing S.A."/>
            <person name="Grimwood J."/>
            <person name="Schmutz J."/>
            <person name="Mcdaniel S.F."/>
        </authorList>
    </citation>
    <scope>NUCLEOTIDE SEQUENCE</scope>
    <source>
        <strain evidence="1">R40</strain>
    </source>
</reference>
<comment type="caution">
    <text evidence="1">The sequence shown here is derived from an EMBL/GenBank/DDBJ whole genome shotgun (WGS) entry which is preliminary data.</text>
</comment>
<name>A0A8T0GSK0_CERPU</name>
<dbReference type="AlphaFoldDB" id="A0A8T0GSK0"/>
<gene>
    <name evidence="1" type="ORF">KC19_9G001800</name>
</gene>
<dbReference type="Proteomes" id="UP000822688">
    <property type="component" value="Chromosome 9"/>
</dbReference>
<protein>
    <submittedName>
        <fullName evidence="1">Uncharacterized protein</fullName>
    </submittedName>
</protein>
<accession>A0A8T0GSK0</accession>
<dbReference type="EMBL" id="CM026430">
    <property type="protein sequence ID" value="KAG0560648.1"/>
    <property type="molecule type" value="Genomic_DNA"/>
</dbReference>
<keyword evidence="2" id="KW-1185">Reference proteome</keyword>
<evidence type="ECO:0000313" key="1">
    <source>
        <dbReference type="EMBL" id="KAG0560648.1"/>
    </source>
</evidence>
<organism evidence="1 2">
    <name type="scientific">Ceratodon purpureus</name>
    <name type="common">Fire moss</name>
    <name type="synonym">Dicranum purpureum</name>
    <dbReference type="NCBI Taxonomy" id="3225"/>
    <lineage>
        <taxon>Eukaryota</taxon>
        <taxon>Viridiplantae</taxon>
        <taxon>Streptophyta</taxon>
        <taxon>Embryophyta</taxon>
        <taxon>Bryophyta</taxon>
        <taxon>Bryophytina</taxon>
        <taxon>Bryopsida</taxon>
        <taxon>Dicranidae</taxon>
        <taxon>Pseudoditrichales</taxon>
        <taxon>Ditrichaceae</taxon>
        <taxon>Ceratodon</taxon>
    </lineage>
</organism>
<sequence length="120" mass="13857">MRTLPHRVQRCSPRSENHKRYACPDTNAASAQNITLMATEFMERALSLLQPPAASTLQHGPVNWPQINIHPDIYISRQIYRSFSYLPEANSTKMLPLAAIKRNRKEIVDHRTKHIQRQEG</sequence>